<dbReference type="CDD" id="cd00188">
    <property type="entry name" value="TOPRIM"/>
    <property type="match status" value="1"/>
</dbReference>
<evidence type="ECO:0000313" key="3">
    <source>
        <dbReference type="EMBL" id="CAE6511762.1"/>
    </source>
</evidence>
<dbReference type="InterPro" id="IPR036977">
    <property type="entry name" value="DNA_primase_Znf_CHC2"/>
</dbReference>
<dbReference type="SUPFAM" id="SSF57783">
    <property type="entry name" value="Zinc beta-ribbon"/>
    <property type="match status" value="1"/>
</dbReference>
<dbReference type="AlphaFoldDB" id="A0A8H8Z0N4"/>
<proteinExistence type="predicted"/>
<feature type="compositionally biased region" description="Polar residues" evidence="1">
    <location>
        <begin position="382"/>
        <end position="397"/>
    </location>
</feature>
<dbReference type="Gene3D" id="3.90.580.10">
    <property type="entry name" value="Zinc finger, CHC2-type domain"/>
    <property type="match status" value="1"/>
</dbReference>
<accession>A0A8H8Z0N4</accession>
<feature type="region of interest" description="Disordered" evidence="1">
    <location>
        <begin position="102"/>
        <end position="168"/>
    </location>
</feature>
<dbReference type="InterPro" id="IPR009270">
    <property type="entry name" value="DUF927"/>
</dbReference>
<evidence type="ECO:0000259" key="2">
    <source>
        <dbReference type="Pfam" id="PF06048"/>
    </source>
</evidence>
<dbReference type="RefSeq" id="WP_204800144.1">
    <property type="nucleotide sequence ID" value="NZ_CAJNAP010000034.1"/>
</dbReference>
<dbReference type="GO" id="GO:0003677">
    <property type="term" value="F:DNA binding"/>
    <property type="evidence" value="ECO:0007669"/>
    <property type="project" value="InterPro"/>
</dbReference>
<protein>
    <recommendedName>
        <fullName evidence="2">DUF927 domain-containing protein</fullName>
    </recommendedName>
</protein>
<feature type="domain" description="DUF927" evidence="2">
    <location>
        <begin position="414"/>
        <end position="694"/>
    </location>
</feature>
<dbReference type="Proteomes" id="UP000601736">
    <property type="component" value="Unassembled WGS sequence"/>
</dbReference>
<comment type="caution">
    <text evidence="3">The sequence shown here is derived from an EMBL/GenBank/DDBJ whole genome shotgun (WGS) entry which is preliminary data.</text>
</comment>
<evidence type="ECO:0000313" key="4">
    <source>
        <dbReference type="Proteomes" id="UP000601736"/>
    </source>
</evidence>
<name>A0A8H8Z0N4_9PROT</name>
<evidence type="ECO:0000256" key="1">
    <source>
        <dbReference type="SAM" id="MobiDB-lite"/>
    </source>
</evidence>
<sequence length="975" mass="108415">MKPDEIKRIAAHALAGTDRILNHWLPGGKTEGHEYQALNPKRADSSLGSFSINIRTGEWADFATGDKGKDLVSLVAYLTDATQSDAAKMVAELLGIATKQNAPQNRGRYAPKDAGKGKASPQPKESNSAQPDKDSANDGWDCVMPIPDDAPPPPEAHSKHGKYDQRYPYLNTDGRVNYYHDRWEPKEAGGKKQFAPLTLWRKDGRFKWQFKAPPEPRPLYGLPSLVQYPDAWVWIVEGEKAAKALGKLLPEHPILCWQGGSLAVDKSDFRPLKGRRVRIWPDHDKAGERATGELIKQLEQAEAAEIEVLNLDRVAYYKPAFYDTEKGSIPKIDRGSVANLHPGDDAHDLLRRDRWTAEHFHLLLTIGVPELFLTAHQDDDTANQSRAAQPANQNETADASIPESEGTPNRQAAFEVDDSGVFHLQQDKDGSLRRRKICGKLEVLALTRDPNGGQWGKLVQFSDPDQRLKRIVIPMRAFNGEGLEATGRLLDEGLSIMPKARTLVLQYLQEQSPDKRARVADKTGWHGTGNDLVYVLPDRFIGVSESGDEWLFSNHKQENHFQQKGSLQDWREHVASLCRGNSRLLFSVCTAFASPLLEILGLEGGGFHWRGCSSSGKSTALQVAASVCGNRQYVERWRSTDNSLESVAQSHSDALLILDEMKELEARVAGETAYMLGNGSGKNRSNADGSLRNKAKWRLLYLSSGELSLAEHVASAGKDTHAGMELRLCDLPIDAGKGMGAFEELHGLANGSEFAKELDNFTKRYYGTAFIAFIERVLGARSGLVVDWREARTAFEEKVLKDAASPQSRRVATRFALVGFAGELATDWDITGWASGDAMKAAVRCFSDWLEGYGSGNREQATMISRIRLFIEQHGDGRFCDVHRMDDNHAPRVLNMVGYKEDRDDGRHYFVMPESFKTHICAGFDYKEAVKLLVSKGYMKPGDGKNLSPKVSLRKGDKPRRMFHIYPSLLGADDE</sequence>
<dbReference type="Pfam" id="PF06048">
    <property type="entry name" value="DUF927"/>
    <property type="match status" value="1"/>
</dbReference>
<dbReference type="EMBL" id="CAJNAP010000034">
    <property type="protein sequence ID" value="CAE6511762.1"/>
    <property type="molecule type" value="Genomic_DNA"/>
</dbReference>
<dbReference type="GO" id="GO:0008270">
    <property type="term" value="F:zinc ion binding"/>
    <property type="evidence" value="ECO:0007669"/>
    <property type="project" value="InterPro"/>
</dbReference>
<reference evidence="3" key="1">
    <citation type="submission" date="2021-02" db="EMBL/GenBank/DDBJ databases">
        <authorList>
            <person name="Han P."/>
        </authorList>
    </citation>
    <scope>NUCLEOTIDE SEQUENCE</scope>
    <source>
        <strain evidence="3">Nitrosomonas nitrosa 18-3D</strain>
    </source>
</reference>
<dbReference type="GO" id="GO:0006260">
    <property type="term" value="P:DNA replication"/>
    <property type="evidence" value="ECO:0007669"/>
    <property type="project" value="InterPro"/>
</dbReference>
<feature type="compositionally biased region" description="Basic and acidic residues" evidence="1">
    <location>
        <begin position="156"/>
        <end position="165"/>
    </location>
</feature>
<feature type="region of interest" description="Disordered" evidence="1">
    <location>
        <begin position="380"/>
        <end position="408"/>
    </location>
</feature>
<gene>
    <name evidence="3" type="ORF">NMYAN_40008</name>
</gene>
<organism evidence="3 4">
    <name type="scientific">Nitrosomonas nitrosa</name>
    <dbReference type="NCBI Taxonomy" id="52442"/>
    <lineage>
        <taxon>Bacteria</taxon>
        <taxon>Pseudomonadati</taxon>
        <taxon>Pseudomonadota</taxon>
        <taxon>Betaproteobacteria</taxon>
        <taxon>Nitrosomonadales</taxon>
        <taxon>Nitrosomonadaceae</taxon>
        <taxon>Nitrosomonas</taxon>
    </lineage>
</organism>